<keyword evidence="3" id="KW-1185">Reference proteome</keyword>
<dbReference type="PANTHER" id="PTHR35849">
    <property type="entry name" value="BLR2341 PROTEIN"/>
    <property type="match status" value="1"/>
</dbReference>
<evidence type="ECO:0000259" key="1">
    <source>
        <dbReference type="PROSITE" id="PS50801"/>
    </source>
</evidence>
<evidence type="ECO:0000313" key="2">
    <source>
        <dbReference type="EMBL" id="BDU75537.1"/>
    </source>
</evidence>
<dbReference type="InterPro" id="IPR058548">
    <property type="entry name" value="MlaB-like_STAS"/>
</dbReference>
<dbReference type="Gene3D" id="3.30.750.24">
    <property type="entry name" value="STAS domain"/>
    <property type="match status" value="1"/>
</dbReference>
<dbReference type="Pfam" id="PF13466">
    <property type="entry name" value="STAS_2"/>
    <property type="match status" value="1"/>
</dbReference>
<dbReference type="RefSeq" id="WP_316411013.1">
    <property type="nucleotide sequence ID" value="NZ_AP027081.1"/>
</dbReference>
<sequence length="105" mass="11234">MLTFIRSGPVLKLEGELTIFEAGEARARLREELHQAPLELDLSGVTEVDTAGIQVLLWLKREGKAAGTPVPFGNHSPAVVEVLDLLHLTGAFGDTLVIAPTSHPS</sequence>
<dbReference type="EMBL" id="AP027081">
    <property type="protein sequence ID" value="BDU75537.1"/>
    <property type="molecule type" value="Genomic_DNA"/>
</dbReference>
<evidence type="ECO:0000313" key="3">
    <source>
        <dbReference type="Proteomes" id="UP001228113"/>
    </source>
</evidence>
<dbReference type="PANTHER" id="PTHR35849:SF2">
    <property type="entry name" value="BLR2341 PROTEIN"/>
    <property type="match status" value="1"/>
</dbReference>
<feature type="domain" description="STAS" evidence="1">
    <location>
        <begin position="10"/>
        <end position="105"/>
    </location>
</feature>
<reference evidence="2" key="1">
    <citation type="journal article" date="2023" name="Int. J. Syst. Evol. Microbiol.">
        <title>Mesoterricola silvestris gen. nov., sp. nov., Mesoterricola sediminis sp. nov., Geothrix oryzae sp. nov., Geothrix edaphica sp. nov., Geothrix rubra sp. nov., and Geothrix limicola sp. nov., six novel members of Acidobacteriota isolated from soils.</title>
        <authorList>
            <person name="Itoh H."/>
            <person name="Sugisawa Y."/>
            <person name="Mise K."/>
            <person name="Xu Z."/>
            <person name="Kuniyasu M."/>
            <person name="Ushijima N."/>
            <person name="Kawano K."/>
            <person name="Kobayashi E."/>
            <person name="Shiratori Y."/>
            <person name="Masuda Y."/>
            <person name="Senoo K."/>
        </authorList>
    </citation>
    <scope>NUCLEOTIDE SEQUENCE</scope>
    <source>
        <strain evidence="2">W786</strain>
    </source>
</reference>
<proteinExistence type="predicted"/>
<dbReference type="InterPro" id="IPR036513">
    <property type="entry name" value="STAS_dom_sf"/>
</dbReference>
<accession>A0AA48GQ59</accession>
<dbReference type="InterPro" id="IPR002645">
    <property type="entry name" value="STAS_dom"/>
</dbReference>
<name>A0AA48GQ59_9BACT</name>
<dbReference type="AlphaFoldDB" id="A0AA48GQ59"/>
<dbReference type="PROSITE" id="PS50801">
    <property type="entry name" value="STAS"/>
    <property type="match status" value="1"/>
</dbReference>
<dbReference type="KEGG" id="msea:METESE_04950"/>
<dbReference type="Proteomes" id="UP001228113">
    <property type="component" value="Chromosome"/>
</dbReference>
<protein>
    <submittedName>
        <fullName evidence="2">Chemotaxis locus antisigma factor antagonist</fullName>
    </submittedName>
</protein>
<gene>
    <name evidence="2" type="ORF">METESE_04950</name>
</gene>
<organism evidence="2 3">
    <name type="scientific">Mesoterricola sediminis</name>
    <dbReference type="NCBI Taxonomy" id="2927980"/>
    <lineage>
        <taxon>Bacteria</taxon>
        <taxon>Pseudomonadati</taxon>
        <taxon>Acidobacteriota</taxon>
        <taxon>Holophagae</taxon>
        <taxon>Holophagales</taxon>
        <taxon>Holophagaceae</taxon>
        <taxon>Mesoterricola</taxon>
    </lineage>
</organism>
<dbReference type="CDD" id="cd07043">
    <property type="entry name" value="STAS_anti-anti-sigma_factors"/>
    <property type="match status" value="1"/>
</dbReference>
<dbReference type="SUPFAM" id="SSF52091">
    <property type="entry name" value="SpoIIaa-like"/>
    <property type="match status" value="1"/>
</dbReference>
<dbReference type="InterPro" id="IPR052746">
    <property type="entry name" value="MlaB_ABC_Transporter"/>
</dbReference>